<reference evidence="10" key="1">
    <citation type="submission" date="2018-05" db="EMBL/GenBank/DDBJ databases">
        <authorList>
            <person name="Lanie J.A."/>
            <person name="Ng W.-L."/>
            <person name="Kazmierczak K.M."/>
            <person name="Andrzejewski T.M."/>
            <person name="Davidsen T.M."/>
            <person name="Wayne K.J."/>
            <person name="Tettelin H."/>
            <person name="Glass J.I."/>
            <person name="Rusch D."/>
            <person name="Podicherti R."/>
            <person name="Tsui H.-C.T."/>
            <person name="Winkler M.E."/>
        </authorList>
    </citation>
    <scope>NUCLEOTIDE SEQUENCE</scope>
</reference>
<evidence type="ECO:0000256" key="6">
    <source>
        <dbReference type="ARBA" id="ARBA00022741"/>
    </source>
</evidence>
<protein>
    <recommendedName>
        <fullName evidence="3">tRNA dimethylallyltransferase</fullName>
        <ecNumber evidence="3">2.5.1.75</ecNumber>
    </recommendedName>
</protein>
<name>A0A382FW30_9ZZZZ</name>
<proteinExistence type="inferred from homology"/>
<dbReference type="InterPro" id="IPR018022">
    <property type="entry name" value="IPT"/>
</dbReference>
<dbReference type="HAMAP" id="MF_00185">
    <property type="entry name" value="IPP_trans"/>
    <property type="match status" value="1"/>
</dbReference>
<evidence type="ECO:0000313" key="10">
    <source>
        <dbReference type="EMBL" id="SVB67248.1"/>
    </source>
</evidence>
<feature type="non-terminal residue" evidence="10">
    <location>
        <position position="235"/>
    </location>
</feature>
<comment type="similarity">
    <text evidence="2">Belongs to the IPP transferase family.</text>
</comment>
<evidence type="ECO:0000256" key="8">
    <source>
        <dbReference type="ARBA" id="ARBA00022842"/>
    </source>
</evidence>
<evidence type="ECO:0000256" key="5">
    <source>
        <dbReference type="ARBA" id="ARBA00022694"/>
    </source>
</evidence>
<keyword evidence="7" id="KW-0067">ATP-binding</keyword>
<evidence type="ECO:0000256" key="9">
    <source>
        <dbReference type="ARBA" id="ARBA00049563"/>
    </source>
</evidence>
<dbReference type="Pfam" id="PF01715">
    <property type="entry name" value="IPPT"/>
    <property type="match status" value="1"/>
</dbReference>
<evidence type="ECO:0000256" key="7">
    <source>
        <dbReference type="ARBA" id="ARBA00022840"/>
    </source>
</evidence>
<dbReference type="PANTHER" id="PTHR11088:SF60">
    <property type="entry name" value="TRNA DIMETHYLALLYLTRANSFERASE"/>
    <property type="match status" value="1"/>
</dbReference>
<dbReference type="InterPro" id="IPR039657">
    <property type="entry name" value="Dimethylallyltransferase"/>
</dbReference>
<organism evidence="10">
    <name type="scientific">marine metagenome</name>
    <dbReference type="NCBI Taxonomy" id="408172"/>
    <lineage>
        <taxon>unclassified sequences</taxon>
        <taxon>metagenomes</taxon>
        <taxon>ecological metagenomes</taxon>
    </lineage>
</organism>
<dbReference type="EC" id="2.5.1.75" evidence="3"/>
<accession>A0A382FW30</accession>
<evidence type="ECO:0000256" key="4">
    <source>
        <dbReference type="ARBA" id="ARBA00022679"/>
    </source>
</evidence>
<evidence type="ECO:0000256" key="1">
    <source>
        <dbReference type="ARBA" id="ARBA00001946"/>
    </source>
</evidence>
<keyword evidence="6" id="KW-0547">Nucleotide-binding</keyword>
<dbReference type="GO" id="GO:0052381">
    <property type="term" value="F:tRNA dimethylallyltransferase activity"/>
    <property type="evidence" value="ECO:0007669"/>
    <property type="project" value="UniProtKB-EC"/>
</dbReference>
<comment type="cofactor">
    <cofactor evidence="1">
        <name>Mg(2+)</name>
        <dbReference type="ChEBI" id="CHEBI:18420"/>
    </cofactor>
</comment>
<dbReference type="NCBIfam" id="TIGR00174">
    <property type="entry name" value="miaA"/>
    <property type="match status" value="1"/>
</dbReference>
<keyword evidence="8" id="KW-0460">Magnesium</keyword>
<evidence type="ECO:0000256" key="3">
    <source>
        <dbReference type="ARBA" id="ARBA00012665"/>
    </source>
</evidence>
<dbReference type="Gene3D" id="1.10.20.140">
    <property type="match status" value="1"/>
</dbReference>
<dbReference type="GO" id="GO:0005524">
    <property type="term" value="F:ATP binding"/>
    <property type="evidence" value="ECO:0007669"/>
    <property type="project" value="UniProtKB-KW"/>
</dbReference>
<dbReference type="InterPro" id="IPR027417">
    <property type="entry name" value="P-loop_NTPase"/>
</dbReference>
<dbReference type="EMBL" id="UINC01052197">
    <property type="protein sequence ID" value="SVB67248.1"/>
    <property type="molecule type" value="Genomic_DNA"/>
</dbReference>
<evidence type="ECO:0000256" key="2">
    <source>
        <dbReference type="ARBA" id="ARBA00005842"/>
    </source>
</evidence>
<keyword evidence="5" id="KW-0819">tRNA processing</keyword>
<dbReference type="AlphaFoldDB" id="A0A382FW30"/>
<gene>
    <name evidence="10" type="ORF">METZ01_LOCUS220102</name>
</gene>
<dbReference type="GO" id="GO:0006400">
    <property type="term" value="P:tRNA modification"/>
    <property type="evidence" value="ECO:0007669"/>
    <property type="project" value="TreeGrafter"/>
</dbReference>
<dbReference type="Gene3D" id="3.40.50.300">
    <property type="entry name" value="P-loop containing nucleotide triphosphate hydrolases"/>
    <property type="match status" value="1"/>
</dbReference>
<keyword evidence="4" id="KW-0808">Transferase</keyword>
<dbReference type="PANTHER" id="PTHR11088">
    <property type="entry name" value="TRNA DIMETHYLALLYLTRANSFERASE"/>
    <property type="match status" value="1"/>
</dbReference>
<sequence>MIVIVGSTGVGKSKLALELAKNISGEIINADSMQVYKYMDIGTAKPDKEEFLIVPHHLYDILEPDEEFNVSLFKDLVRKMTGKIESKKSVPIVVGGTGQYVWSLLEDWQFAGESSQSKDFRDVLESRLESEGLGSLVKDLEEKDPESISIIDLQNPRRVIRALERLHQGLTAVTPRPRQPAIPQDILIIGLSMPRRQLYLTVDQRFAQMVEDGFVPEVNKLINMGYKPGLKSMDG</sequence>
<comment type="catalytic activity">
    <reaction evidence="9">
        <text>adenosine(37) in tRNA + dimethylallyl diphosphate = N(6)-dimethylallyladenosine(37) in tRNA + diphosphate</text>
        <dbReference type="Rhea" id="RHEA:26482"/>
        <dbReference type="Rhea" id="RHEA-COMP:10162"/>
        <dbReference type="Rhea" id="RHEA-COMP:10375"/>
        <dbReference type="ChEBI" id="CHEBI:33019"/>
        <dbReference type="ChEBI" id="CHEBI:57623"/>
        <dbReference type="ChEBI" id="CHEBI:74411"/>
        <dbReference type="ChEBI" id="CHEBI:74415"/>
        <dbReference type="EC" id="2.5.1.75"/>
    </reaction>
</comment>
<dbReference type="SUPFAM" id="SSF52540">
    <property type="entry name" value="P-loop containing nucleoside triphosphate hydrolases"/>
    <property type="match status" value="1"/>
</dbReference>